<protein>
    <submittedName>
        <fullName evidence="1">Uncharacterized protein</fullName>
    </submittedName>
</protein>
<evidence type="ECO:0000313" key="2">
    <source>
        <dbReference type="Proteomes" id="UP000199546"/>
    </source>
</evidence>
<dbReference type="OrthoDB" id="9855974at2"/>
<name>A0A1I7B7Y5_9ACTN</name>
<gene>
    <name evidence="1" type="ORF">SAMN05660657_03398</name>
</gene>
<dbReference type="EMBL" id="FPBA01000012">
    <property type="protein sequence ID" value="SFT83265.1"/>
    <property type="molecule type" value="Genomic_DNA"/>
</dbReference>
<evidence type="ECO:0000313" key="1">
    <source>
        <dbReference type="EMBL" id="SFT83265.1"/>
    </source>
</evidence>
<dbReference type="RefSeq" id="WP_093581010.1">
    <property type="nucleotide sequence ID" value="NZ_FPBA01000012.1"/>
</dbReference>
<dbReference type="Proteomes" id="UP000199546">
    <property type="component" value="Unassembled WGS sequence"/>
</dbReference>
<proteinExistence type="predicted"/>
<sequence>MEVGRITIAGSRLDLRMGHLWHVLDPSAPFETTRSTGGGKQDRAVRKLLSERLTGALYEYAFAAVDAAAAARTQRNDMVHQDWVTRPDLSGDPIRPELRVTYEGRWDPDSPLVEVWMRVPSRGINVEAAPSLEELSAVAQALAEAADRIFGVTLSVASSRVTGTPPGYVHPPEAADSPA</sequence>
<keyword evidence="2" id="KW-1185">Reference proteome</keyword>
<accession>A0A1I7B7Y5</accession>
<reference evidence="2" key="1">
    <citation type="submission" date="2016-10" db="EMBL/GenBank/DDBJ databases">
        <authorList>
            <person name="Varghese N."/>
            <person name="Submissions S."/>
        </authorList>
    </citation>
    <scope>NUCLEOTIDE SEQUENCE [LARGE SCALE GENOMIC DNA]</scope>
    <source>
        <strain evidence="2">DSM 46136</strain>
    </source>
</reference>
<dbReference type="AlphaFoldDB" id="A0A1I7B7Y5"/>
<organism evidence="1 2">
    <name type="scientific">Geodermatophilus amargosae</name>
    <dbReference type="NCBI Taxonomy" id="1296565"/>
    <lineage>
        <taxon>Bacteria</taxon>
        <taxon>Bacillati</taxon>
        <taxon>Actinomycetota</taxon>
        <taxon>Actinomycetes</taxon>
        <taxon>Geodermatophilales</taxon>
        <taxon>Geodermatophilaceae</taxon>
        <taxon>Geodermatophilus</taxon>
    </lineage>
</organism>